<evidence type="ECO:0000256" key="1">
    <source>
        <dbReference type="SAM" id="Phobius"/>
    </source>
</evidence>
<feature type="transmembrane region" description="Helical" evidence="1">
    <location>
        <begin position="73"/>
        <end position="94"/>
    </location>
</feature>
<dbReference type="RefSeq" id="WP_071632866.1">
    <property type="nucleotide sequence ID" value="NZ_JBCAUP010000013.1"/>
</dbReference>
<feature type="transmembrane region" description="Helical" evidence="1">
    <location>
        <begin position="135"/>
        <end position="154"/>
    </location>
</feature>
<organism evidence="2 3">
    <name type="scientific">Brucella cytisi</name>
    <dbReference type="NCBI Taxonomy" id="407152"/>
    <lineage>
        <taxon>Bacteria</taxon>
        <taxon>Pseudomonadati</taxon>
        <taxon>Pseudomonadota</taxon>
        <taxon>Alphaproteobacteria</taxon>
        <taxon>Hyphomicrobiales</taxon>
        <taxon>Brucellaceae</taxon>
        <taxon>Brucella/Ochrobactrum group</taxon>
        <taxon>Brucella</taxon>
    </lineage>
</organism>
<dbReference type="OrthoDB" id="7906671at2"/>
<keyword evidence="3" id="KW-1185">Reference proteome</keyword>
<evidence type="ECO:0000313" key="3">
    <source>
        <dbReference type="Proteomes" id="UP000182985"/>
    </source>
</evidence>
<dbReference type="AlphaFoldDB" id="A0A1J6HIA9"/>
<reference evidence="2 3" key="1">
    <citation type="submission" date="2016-10" db="EMBL/GenBank/DDBJ databases">
        <title>The Draft Genome Sequence of the Potato Rhizosphere Bacteria Ochrobactrum sp. IPA7.2.</title>
        <authorList>
            <person name="Gogoleva N.E."/>
            <person name="Khlopko Y.A."/>
            <person name="Burygin G.L."/>
            <person name="Plotnikov A.O."/>
        </authorList>
    </citation>
    <scope>NUCLEOTIDE SEQUENCE [LARGE SCALE GENOMIC DNA]</scope>
    <source>
        <strain evidence="2 3">IPA7.2</strain>
    </source>
</reference>
<gene>
    <name evidence="2" type="ORF">BLA27_17725</name>
</gene>
<protein>
    <submittedName>
        <fullName evidence="2">Uncharacterized protein</fullName>
    </submittedName>
</protein>
<dbReference type="Proteomes" id="UP000182985">
    <property type="component" value="Unassembled WGS sequence"/>
</dbReference>
<proteinExistence type="predicted"/>
<dbReference type="EMBL" id="MOEC01000019">
    <property type="protein sequence ID" value="OIS92131.1"/>
    <property type="molecule type" value="Genomic_DNA"/>
</dbReference>
<keyword evidence="1" id="KW-0812">Transmembrane</keyword>
<keyword evidence="1" id="KW-1133">Transmembrane helix</keyword>
<feature type="transmembrane region" description="Helical" evidence="1">
    <location>
        <begin position="12"/>
        <end position="34"/>
    </location>
</feature>
<name>A0A1J6HIA9_9HYPH</name>
<comment type="caution">
    <text evidence="2">The sequence shown here is derived from an EMBL/GenBank/DDBJ whole genome shotgun (WGS) entry which is preliminary data.</text>
</comment>
<keyword evidence="1" id="KW-0472">Membrane</keyword>
<feature type="transmembrane region" description="Helical" evidence="1">
    <location>
        <begin position="103"/>
        <end position="123"/>
    </location>
</feature>
<evidence type="ECO:0000313" key="2">
    <source>
        <dbReference type="EMBL" id="OIS92131.1"/>
    </source>
</evidence>
<sequence>MNDTFDYITRFAIVVFGYCCGVLTAGWFLAAILFRTLGIDSFMNDFVMMASDADAGSLFAATSFWSAVFVGGFAIAAMAGGFSFVPALILIILAEARGYKSSLFYCVAGALIGLAAAGASLPFSDGRSVPESSLWIAAIAGAGVVGSFVYWLLAGRNAGRLLSRPAE</sequence>
<accession>A0A1J6HIA9</accession>